<feature type="domain" description="YgjP-like metallopeptidase" evidence="1">
    <location>
        <begin position="11"/>
        <end position="197"/>
    </location>
</feature>
<evidence type="ECO:0000313" key="3">
    <source>
        <dbReference type="Proteomes" id="UP000073604"/>
    </source>
</evidence>
<dbReference type="Proteomes" id="UP000073604">
    <property type="component" value="Chromosome"/>
</dbReference>
<dbReference type="RefSeq" id="WP_062388188.1">
    <property type="nucleotide sequence ID" value="NZ_CP014750.1"/>
</dbReference>
<proteinExistence type="predicted"/>
<dbReference type="CDD" id="cd07344">
    <property type="entry name" value="M48_yhfN_like"/>
    <property type="match status" value="1"/>
</dbReference>
<dbReference type="KEGG" id="tpep:A0127_03835"/>
<accession>A0A142CUB1</accession>
<dbReference type="GeneID" id="27139647"/>
<dbReference type="OrthoDB" id="308128at2157"/>
<dbReference type="Gene3D" id="3.30.2010.10">
    <property type="entry name" value="Metalloproteases ('zincins'), catalytic domain"/>
    <property type="match status" value="1"/>
</dbReference>
<dbReference type="PANTHER" id="PTHR30399">
    <property type="entry name" value="UNCHARACTERIZED PROTEIN YGJP"/>
    <property type="match status" value="1"/>
</dbReference>
<reference evidence="3" key="1">
    <citation type="submission" date="2016-03" db="EMBL/GenBank/DDBJ databases">
        <authorList>
            <person name="Oger P.M."/>
        </authorList>
    </citation>
    <scope>NUCLEOTIDE SEQUENCE [LARGE SCALE GENOMIC DNA]</scope>
    <source>
        <strain evidence="3">OG-1</strain>
    </source>
</reference>
<evidence type="ECO:0000259" key="1">
    <source>
        <dbReference type="Pfam" id="PF01863"/>
    </source>
</evidence>
<dbReference type="AlphaFoldDB" id="A0A142CUB1"/>
<organism evidence="2 3">
    <name type="scientific">Thermococcus peptonophilus</name>
    <dbReference type="NCBI Taxonomy" id="53952"/>
    <lineage>
        <taxon>Archaea</taxon>
        <taxon>Methanobacteriati</taxon>
        <taxon>Methanobacteriota</taxon>
        <taxon>Thermococci</taxon>
        <taxon>Thermococcales</taxon>
        <taxon>Thermococcaceae</taxon>
        <taxon>Thermococcus</taxon>
    </lineage>
</organism>
<keyword evidence="3" id="KW-1185">Reference proteome</keyword>
<sequence length="215" mass="25371">MKIEIRRSPVKYARIEVKPDGRVVVTAPEGFNVEEFIAKNAAWLEGKLAQIEDLKELAESGFPLNGEFYKVVHGRRAKVHDRFKTVVLPPYPEDMREELKRLLRPKLVELIEKYAGKMGVSPSKIFIRSQRTRWGSCSGKGNLNFNLRLIALPPELREYVVVHELAHLKHRNHSRAFWSFVSRFYPNYRSAREELKKWWSILELNPYWRWLEGRV</sequence>
<dbReference type="EMBL" id="CP014750">
    <property type="protein sequence ID" value="AMQ18363.1"/>
    <property type="molecule type" value="Genomic_DNA"/>
</dbReference>
<protein>
    <submittedName>
        <fullName evidence="2">Peptidase</fullName>
    </submittedName>
</protein>
<dbReference type="STRING" id="53952.A0127_03835"/>
<dbReference type="InterPro" id="IPR002725">
    <property type="entry name" value="YgjP-like_metallopeptidase"/>
</dbReference>
<evidence type="ECO:0000313" key="2">
    <source>
        <dbReference type="EMBL" id="AMQ18363.1"/>
    </source>
</evidence>
<dbReference type="Pfam" id="PF01863">
    <property type="entry name" value="YgjP-like"/>
    <property type="match status" value="1"/>
</dbReference>
<dbReference type="PANTHER" id="PTHR30399:SF1">
    <property type="entry name" value="UTP PYROPHOSPHATASE"/>
    <property type="match status" value="1"/>
</dbReference>
<gene>
    <name evidence="2" type="ORF">A0127_03835</name>
</gene>
<name>A0A142CUB1_9EURY</name>
<dbReference type="InterPro" id="IPR053136">
    <property type="entry name" value="UTP_pyrophosphatase-like"/>
</dbReference>